<protein>
    <recommendedName>
        <fullName evidence="2">NACHT domain-containing protein</fullName>
    </recommendedName>
</protein>
<dbReference type="STRING" id="686832.A0A0C3CRZ3"/>
<evidence type="ECO:0000259" key="2">
    <source>
        <dbReference type="PROSITE" id="PS50837"/>
    </source>
</evidence>
<dbReference type="InterPro" id="IPR056884">
    <property type="entry name" value="NPHP3-like_N"/>
</dbReference>
<gene>
    <name evidence="3" type="ORF">M413DRAFT_259738</name>
</gene>
<dbReference type="SUPFAM" id="SSF52540">
    <property type="entry name" value="P-loop containing nucleoside triphosphate hydrolases"/>
    <property type="match status" value="1"/>
</dbReference>
<dbReference type="EMBL" id="KN831770">
    <property type="protein sequence ID" value="KIM46631.1"/>
    <property type="molecule type" value="Genomic_DNA"/>
</dbReference>
<dbReference type="HOGENOM" id="CLU_000288_6_10_1"/>
<dbReference type="PANTHER" id="PTHR10039:SF17">
    <property type="entry name" value="FUNGAL STAND N-TERMINAL GOODBYE DOMAIN-CONTAINING PROTEIN-RELATED"/>
    <property type="match status" value="1"/>
</dbReference>
<dbReference type="Proteomes" id="UP000053424">
    <property type="component" value="Unassembled WGS sequence"/>
</dbReference>
<dbReference type="AlphaFoldDB" id="A0A0C3CRZ3"/>
<evidence type="ECO:0000313" key="4">
    <source>
        <dbReference type="Proteomes" id="UP000053424"/>
    </source>
</evidence>
<evidence type="ECO:0000256" key="1">
    <source>
        <dbReference type="ARBA" id="ARBA00022737"/>
    </source>
</evidence>
<dbReference type="InterPro" id="IPR027417">
    <property type="entry name" value="P-loop_NTPase"/>
</dbReference>
<feature type="domain" description="NACHT" evidence="2">
    <location>
        <begin position="88"/>
        <end position="238"/>
    </location>
</feature>
<dbReference type="PANTHER" id="PTHR10039">
    <property type="entry name" value="AMELOGENIN"/>
    <property type="match status" value="1"/>
</dbReference>
<keyword evidence="4" id="KW-1185">Reference proteome</keyword>
<evidence type="ECO:0000313" key="3">
    <source>
        <dbReference type="EMBL" id="KIM46631.1"/>
    </source>
</evidence>
<sequence>MFGGSQHVTITGGNFTEVQGDANHYHIKGNYHNHNTEVGLHILSQATSLGAIHDSSERFPPPKCHPDTRHEVIRIVMRWIEDDDPDSSIFWIYGPAGAGKSAIAQSLAELIQASRSSYGGSFFFSRGKLGRDQAHHLFTTIAYQLAFHNATFREHLNQILYENPTLPTKPINMQMQTLIVEPLAKLNGLLDSAPVIIIDGLDECNGHEAQQLILNVIAEALRKSRTSLRFLVASRPEAHIRETFDSDQLYTMTRRLVLDESFDPNKDIEIYLKDGFDRIYEEHKQFMTDIEKPWPSYGVIDLLVQKASGQFIYAATVLKFVGEEYYRPNKQLDIVLQPTPRRSTVFPDLDALYTQILLTCPHRASLLVILGTILTFHCPQLPEVIEDIFHMERKEVNLVLRSLRSLVRIPGIECRGSQQGEEAEGEDDKGLRFYHASFHDFLVDEDRSGPFYINLEEFRSKFTTSGFQVISRFMPATFRK</sequence>
<organism evidence="3 4">
    <name type="scientific">Hebeloma cylindrosporum</name>
    <dbReference type="NCBI Taxonomy" id="76867"/>
    <lineage>
        <taxon>Eukaryota</taxon>
        <taxon>Fungi</taxon>
        <taxon>Dikarya</taxon>
        <taxon>Basidiomycota</taxon>
        <taxon>Agaricomycotina</taxon>
        <taxon>Agaricomycetes</taxon>
        <taxon>Agaricomycetidae</taxon>
        <taxon>Agaricales</taxon>
        <taxon>Agaricineae</taxon>
        <taxon>Hymenogastraceae</taxon>
        <taxon>Hebeloma</taxon>
    </lineage>
</organism>
<dbReference type="Pfam" id="PF24883">
    <property type="entry name" value="NPHP3_N"/>
    <property type="match status" value="1"/>
</dbReference>
<dbReference type="OrthoDB" id="3014077at2759"/>
<reference evidence="3 4" key="1">
    <citation type="submission" date="2014-04" db="EMBL/GenBank/DDBJ databases">
        <authorList>
            <consortium name="DOE Joint Genome Institute"/>
            <person name="Kuo A."/>
            <person name="Gay G."/>
            <person name="Dore J."/>
            <person name="Kohler A."/>
            <person name="Nagy L.G."/>
            <person name="Floudas D."/>
            <person name="Copeland A."/>
            <person name="Barry K.W."/>
            <person name="Cichocki N."/>
            <person name="Veneault-Fourrey C."/>
            <person name="LaButti K."/>
            <person name="Lindquist E.A."/>
            <person name="Lipzen A."/>
            <person name="Lundell T."/>
            <person name="Morin E."/>
            <person name="Murat C."/>
            <person name="Sun H."/>
            <person name="Tunlid A."/>
            <person name="Henrissat B."/>
            <person name="Grigoriev I.V."/>
            <person name="Hibbett D.S."/>
            <person name="Martin F."/>
            <person name="Nordberg H.P."/>
            <person name="Cantor M.N."/>
            <person name="Hua S.X."/>
        </authorList>
    </citation>
    <scope>NUCLEOTIDE SEQUENCE [LARGE SCALE GENOMIC DNA]</scope>
    <source>
        <strain evidence="4">h7</strain>
    </source>
</reference>
<keyword evidence="1" id="KW-0677">Repeat</keyword>
<reference evidence="4" key="2">
    <citation type="submission" date="2015-01" db="EMBL/GenBank/DDBJ databases">
        <title>Evolutionary Origins and Diversification of the Mycorrhizal Mutualists.</title>
        <authorList>
            <consortium name="DOE Joint Genome Institute"/>
            <consortium name="Mycorrhizal Genomics Consortium"/>
            <person name="Kohler A."/>
            <person name="Kuo A."/>
            <person name="Nagy L.G."/>
            <person name="Floudas D."/>
            <person name="Copeland A."/>
            <person name="Barry K.W."/>
            <person name="Cichocki N."/>
            <person name="Veneault-Fourrey C."/>
            <person name="LaButti K."/>
            <person name="Lindquist E.A."/>
            <person name="Lipzen A."/>
            <person name="Lundell T."/>
            <person name="Morin E."/>
            <person name="Murat C."/>
            <person name="Riley R."/>
            <person name="Ohm R."/>
            <person name="Sun H."/>
            <person name="Tunlid A."/>
            <person name="Henrissat B."/>
            <person name="Grigoriev I.V."/>
            <person name="Hibbett D.S."/>
            <person name="Martin F."/>
        </authorList>
    </citation>
    <scope>NUCLEOTIDE SEQUENCE [LARGE SCALE GENOMIC DNA]</scope>
    <source>
        <strain evidence="4">h7</strain>
    </source>
</reference>
<dbReference type="Gene3D" id="3.40.50.300">
    <property type="entry name" value="P-loop containing nucleotide triphosphate hydrolases"/>
    <property type="match status" value="1"/>
</dbReference>
<accession>A0A0C3CRZ3</accession>
<dbReference type="PROSITE" id="PS50837">
    <property type="entry name" value="NACHT"/>
    <property type="match status" value="1"/>
</dbReference>
<proteinExistence type="predicted"/>
<dbReference type="InterPro" id="IPR007111">
    <property type="entry name" value="NACHT_NTPase"/>
</dbReference>
<name>A0A0C3CRZ3_HEBCY</name>